<evidence type="ECO:0000313" key="1">
    <source>
        <dbReference type="EMBL" id="CAG8595579.1"/>
    </source>
</evidence>
<organism evidence="1 2">
    <name type="scientific">Funneliformis mosseae</name>
    <name type="common">Endomycorrhizal fungus</name>
    <name type="synonym">Glomus mosseae</name>
    <dbReference type="NCBI Taxonomy" id="27381"/>
    <lineage>
        <taxon>Eukaryota</taxon>
        <taxon>Fungi</taxon>
        <taxon>Fungi incertae sedis</taxon>
        <taxon>Mucoromycota</taxon>
        <taxon>Glomeromycotina</taxon>
        <taxon>Glomeromycetes</taxon>
        <taxon>Glomerales</taxon>
        <taxon>Glomeraceae</taxon>
        <taxon>Funneliformis</taxon>
    </lineage>
</organism>
<accession>A0A9N9CCI9</accession>
<dbReference type="EMBL" id="CAJVPP010002301">
    <property type="protein sequence ID" value="CAG8595579.1"/>
    <property type="molecule type" value="Genomic_DNA"/>
</dbReference>
<proteinExistence type="predicted"/>
<dbReference type="AlphaFoldDB" id="A0A9N9CCI9"/>
<evidence type="ECO:0000313" key="2">
    <source>
        <dbReference type="Proteomes" id="UP000789375"/>
    </source>
</evidence>
<comment type="caution">
    <text evidence="1">The sequence shown here is derived from an EMBL/GenBank/DDBJ whole genome shotgun (WGS) entry which is preliminary data.</text>
</comment>
<gene>
    <name evidence="1" type="ORF">FMOSSE_LOCUS8672</name>
</gene>
<sequence>MQISQIQLFENYAKVDSLIKEQLNSLIKVFDGVMKVLDFTKKFVNVQQRGIDQKALVNNSSEMIKYLRHVAKVELINSVLMSINTIADEEQRNNISEMTKNHELVDPIGRRVSDHRGSKKHIVKKTLKQSIALLVFLSPSQKIIYEYSKDSSTTYDFKKTSRFSQYFEILWAL</sequence>
<protein>
    <submittedName>
        <fullName evidence="1">12905_t:CDS:1</fullName>
    </submittedName>
</protein>
<name>A0A9N9CCI9_FUNMO</name>
<dbReference type="Proteomes" id="UP000789375">
    <property type="component" value="Unassembled WGS sequence"/>
</dbReference>
<reference evidence="1" key="1">
    <citation type="submission" date="2021-06" db="EMBL/GenBank/DDBJ databases">
        <authorList>
            <person name="Kallberg Y."/>
            <person name="Tangrot J."/>
            <person name="Rosling A."/>
        </authorList>
    </citation>
    <scope>NUCLEOTIDE SEQUENCE</scope>
    <source>
        <strain evidence="1">87-6 pot B 2015</strain>
    </source>
</reference>
<keyword evidence="2" id="KW-1185">Reference proteome</keyword>